<evidence type="ECO:0000313" key="2">
    <source>
        <dbReference type="EMBL" id="MCQ8186634.1"/>
    </source>
</evidence>
<keyword evidence="3" id="KW-1185">Reference proteome</keyword>
<sequence length="547" mass="61798">MSLSTDKDYFIARPDVVLRSAPGGGAARNHLILGDWLKFTGQTSERFVKIRCRGDVGWVLKEEVTEVRALEVNFVDIGQGDGCHIVTPDDEIILIDAGVGSNMERFLSWRYNLRGRNVKRAPDFDPEKAEKEPWLIDYVVMSHPDNDHYFGFEQVFQNPKLAFDKVFHSGIVERPDGAVDARLSYPDDLGGYVDGNPKMLWDVVHTNKRLKEITAEFPRTRKQFLSTIRACFENTKTARFKSIGKKRSQLEAGQRVFFDKFEGSNSPLAVEVLGPITEPVTHNGETRNGLRKLGSESVTKNGHSVVFRMTYGKLAVMLGGDLNTQAQNFLLNLYAAAPKKTSKLEDNIAKLEAEGDSISARDQVKLDKYRAKLASIIDAGRRTFQVDVAKACHHGSSHIIDTFLAVLNPVVTVISSGDRESHSHPRPDALGTFGKHGRGRRPLIFSTELARSTREFTPIIKYLELLRDFESRLEAETDPDKRTEIERRMQDRKDRNVAVYGMITLRALSDTIVLAQKLEEPRNPGAKWDLYELHHNENTGMYEYVPH</sequence>
<dbReference type="Gene3D" id="3.60.15.10">
    <property type="entry name" value="Ribonuclease Z/Hydroxyacylglutathione hydrolase-like"/>
    <property type="match status" value="1"/>
</dbReference>
<dbReference type="InterPro" id="IPR036866">
    <property type="entry name" value="RibonucZ/Hydroxyglut_hydro"/>
</dbReference>
<gene>
    <name evidence="2" type="ORF">NOG11_14725</name>
</gene>
<dbReference type="InterPro" id="IPR052159">
    <property type="entry name" value="Competence_DNA_uptake"/>
</dbReference>
<accession>A0A9X2LBE2</accession>
<dbReference type="EMBL" id="JANIBC010000026">
    <property type="protein sequence ID" value="MCQ8186634.1"/>
    <property type="molecule type" value="Genomic_DNA"/>
</dbReference>
<evidence type="ECO:0000313" key="3">
    <source>
        <dbReference type="Proteomes" id="UP001142610"/>
    </source>
</evidence>
<name>A0A9X2LBE2_9PROT</name>
<feature type="domain" description="Metallo-beta-lactamase" evidence="1">
    <location>
        <begin position="84"/>
        <end position="156"/>
    </location>
</feature>
<dbReference type="InterPro" id="IPR001279">
    <property type="entry name" value="Metallo-B-lactamas"/>
</dbReference>
<protein>
    <submittedName>
        <fullName evidence="2">MBL fold metallo-hydrolase</fullName>
    </submittedName>
</protein>
<organism evidence="2 3">
    <name type="scientific">Parvularcula maris</name>
    <dbReference type="NCBI Taxonomy" id="2965077"/>
    <lineage>
        <taxon>Bacteria</taxon>
        <taxon>Pseudomonadati</taxon>
        <taxon>Pseudomonadota</taxon>
        <taxon>Alphaproteobacteria</taxon>
        <taxon>Parvularculales</taxon>
        <taxon>Parvularculaceae</taxon>
        <taxon>Parvularcula</taxon>
    </lineage>
</organism>
<dbReference type="SUPFAM" id="SSF56281">
    <property type="entry name" value="Metallo-hydrolase/oxidoreductase"/>
    <property type="match status" value="1"/>
</dbReference>
<comment type="caution">
    <text evidence="2">The sequence shown here is derived from an EMBL/GenBank/DDBJ whole genome shotgun (WGS) entry which is preliminary data.</text>
</comment>
<dbReference type="AlphaFoldDB" id="A0A9X2LBE2"/>
<evidence type="ECO:0000259" key="1">
    <source>
        <dbReference type="Pfam" id="PF00753"/>
    </source>
</evidence>
<dbReference type="PANTHER" id="PTHR30619:SF1">
    <property type="entry name" value="RECOMBINATION PROTEIN 2"/>
    <property type="match status" value="1"/>
</dbReference>
<dbReference type="Pfam" id="PF00753">
    <property type="entry name" value="Lactamase_B"/>
    <property type="match status" value="1"/>
</dbReference>
<dbReference type="Proteomes" id="UP001142610">
    <property type="component" value="Unassembled WGS sequence"/>
</dbReference>
<reference evidence="2" key="1">
    <citation type="submission" date="2022-07" db="EMBL/GenBank/DDBJ databases">
        <title>Parvularcula maris sp. nov., an algicidal bacterium isolated from seawater.</title>
        <authorList>
            <person name="Li F."/>
        </authorList>
    </citation>
    <scope>NUCLEOTIDE SEQUENCE</scope>
    <source>
        <strain evidence="2">BGMRC 0090</strain>
    </source>
</reference>
<proteinExistence type="predicted"/>
<dbReference type="PANTHER" id="PTHR30619">
    <property type="entry name" value="DNA INTERNALIZATION/COMPETENCE PROTEIN COMEC/REC2"/>
    <property type="match status" value="1"/>
</dbReference>
<dbReference type="RefSeq" id="WP_256620572.1">
    <property type="nucleotide sequence ID" value="NZ_JANIBC010000026.1"/>
</dbReference>